<dbReference type="PANTHER" id="PTHR43213:SF5">
    <property type="entry name" value="BIFUNCTIONAL DTTP_UTP PYROPHOSPHATASE_METHYLTRANSFERASE PROTEIN-RELATED"/>
    <property type="match status" value="1"/>
</dbReference>
<protein>
    <recommendedName>
        <fullName evidence="4">dTTP/UTP pyrophosphatase</fullName>
        <shortName evidence="4">dTTPase/UTPase</shortName>
        <ecNumber evidence="4">3.6.1.9</ecNumber>
    </recommendedName>
    <alternativeName>
        <fullName evidence="4">Nucleoside triphosphate pyrophosphatase</fullName>
    </alternativeName>
    <alternativeName>
        <fullName evidence="4">Nucleotide pyrophosphatase</fullName>
        <shortName evidence="4">Nucleotide PPase</shortName>
    </alternativeName>
</protein>
<comment type="cofactor">
    <cofactor evidence="1 4">
        <name>a divalent metal cation</name>
        <dbReference type="ChEBI" id="CHEBI:60240"/>
    </cofactor>
</comment>
<proteinExistence type="inferred from homology"/>
<comment type="catalytic activity">
    <reaction evidence="4">
        <text>dTTP + H2O = dTMP + diphosphate + H(+)</text>
        <dbReference type="Rhea" id="RHEA:28534"/>
        <dbReference type="ChEBI" id="CHEBI:15377"/>
        <dbReference type="ChEBI" id="CHEBI:15378"/>
        <dbReference type="ChEBI" id="CHEBI:33019"/>
        <dbReference type="ChEBI" id="CHEBI:37568"/>
        <dbReference type="ChEBI" id="CHEBI:63528"/>
        <dbReference type="EC" id="3.6.1.9"/>
    </reaction>
</comment>
<organism evidence="5 6">
    <name type="scientific">Flagellimonas zhangzhouensis</name>
    <dbReference type="NCBI Taxonomy" id="1073328"/>
    <lineage>
        <taxon>Bacteria</taxon>
        <taxon>Pseudomonadati</taxon>
        <taxon>Bacteroidota</taxon>
        <taxon>Flavobacteriia</taxon>
        <taxon>Flavobacteriales</taxon>
        <taxon>Flavobacteriaceae</taxon>
        <taxon>Flagellimonas</taxon>
    </lineage>
</organism>
<keyword evidence="2 4" id="KW-0378">Hydrolase</keyword>
<evidence type="ECO:0000256" key="1">
    <source>
        <dbReference type="ARBA" id="ARBA00001968"/>
    </source>
</evidence>
<reference evidence="6" key="1">
    <citation type="submission" date="2016-10" db="EMBL/GenBank/DDBJ databases">
        <authorList>
            <person name="Varghese N."/>
            <person name="Submissions S."/>
        </authorList>
    </citation>
    <scope>NUCLEOTIDE SEQUENCE [LARGE SCALE GENOMIC DNA]</scope>
    <source>
        <strain evidence="6">DSM 25030</strain>
    </source>
</reference>
<gene>
    <name evidence="5" type="ORF">SAMN04487892_1304</name>
</gene>
<feature type="site" description="Important for substrate specificity" evidence="4">
    <location>
        <position position="164"/>
    </location>
</feature>
<evidence type="ECO:0000256" key="2">
    <source>
        <dbReference type="ARBA" id="ARBA00022801"/>
    </source>
</evidence>
<comment type="catalytic activity">
    <reaction evidence="4">
        <text>UTP + H2O = UMP + diphosphate + H(+)</text>
        <dbReference type="Rhea" id="RHEA:29395"/>
        <dbReference type="ChEBI" id="CHEBI:15377"/>
        <dbReference type="ChEBI" id="CHEBI:15378"/>
        <dbReference type="ChEBI" id="CHEBI:33019"/>
        <dbReference type="ChEBI" id="CHEBI:46398"/>
        <dbReference type="ChEBI" id="CHEBI:57865"/>
        <dbReference type="EC" id="3.6.1.9"/>
    </reaction>
</comment>
<dbReference type="Proteomes" id="UP000199592">
    <property type="component" value="Unassembled WGS sequence"/>
</dbReference>
<evidence type="ECO:0000256" key="4">
    <source>
        <dbReference type="HAMAP-Rule" id="MF_00528"/>
    </source>
</evidence>
<evidence type="ECO:0000256" key="3">
    <source>
        <dbReference type="ARBA" id="ARBA00023080"/>
    </source>
</evidence>
<dbReference type="GO" id="GO:0036218">
    <property type="term" value="F:dTTP diphosphatase activity"/>
    <property type="evidence" value="ECO:0007669"/>
    <property type="project" value="RHEA"/>
</dbReference>
<comment type="subcellular location">
    <subcellularLocation>
        <location evidence="4">Cytoplasm</location>
    </subcellularLocation>
</comment>
<accession>A0A1H2SW54</accession>
<dbReference type="Pfam" id="PF02545">
    <property type="entry name" value="Maf"/>
    <property type="match status" value="1"/>
</dbReference>
<dbReference type="InterPro" id="IPR029001">
    <property type="entry name" value="ITPase-like_fam"/>
</dbReference>
<dbReference type="CDD" id="cd00555">
    <property type="entry name" value="Maf"/>
    <property type="match status" value="1"/>
</dbReference>
<dbReference type="EC" id="3.6.1.9" evidence="4"/>
<feature type="site" description="Important for substrate specificity" evidence="4">
    <location>
        <position position="82"/>
    </location>
</feature>
<evidence type="ECO:0000313" key="6">
    <source>
        <dbReference type="Proteomes" id="UP000199592"/>
    </source>
</evidence>
<dbReference type="STRING" id="1073328.SAMN05216294_2663"/>
<keyword evidence="3 4" id="KW-0546">Nucleotide metabolism</keyword>
<dbReference type="EMBL" id="FNMY01000001">
    <property type="protein sequence ID" value="SDW35913.1"/>
    <property type="molecule type" value="Genomic_DNA"/>
</dbReference>
<keyword evidence="6" id="KW-1185">Reference proteome</keyword>
<dbReference type="GO" id="GO:0009117">
    <property type="term" value="P:nucleotide metabolic process"/>
    <property type="evidence" value="ECO:0007669"/>
    <property type="project" value="UniProtKB-KW"/>
</dbReference>
<comment type="caution">
    <text evidence="4">Lacks conserved residue(s) required for the propagation of feature annotation.</text>
</comment>
<dbReference type="AlphaFoldDB" id="A0A1H2SW54"/>
<dbReference type="Gene3D" id="3.90.950.10">
    <property type="match status" value="1"/>
</dbReference>
<dbReference type="SUPFAM" id="SSF52972">
    <property type="entry name" value="ITPase-like"/>
    <property type="match status" value="1"/>
</dbReference>
<dbReference type="InterPro" id="IPR003697">
    <property type="entry name" value="Maf-like"/>
</dbReference>
<dbReference type="GO" id="GO:0036221">
    <property type="term" value="F:UTP diphosphatase activity"/>
    <property type="evidence" value="ECO:0007669"/>
    <property type="project" value="RHEA"/>
</dbReference>
<dbReference type="GO" id="GO:0005737">
    <property type="term" value="C:cytoplasm"/>
    <property type="evidence" value="ECO:0007669"/>
    <property type="project" value="UniProtKB-SubCell"/>
</dbReference>
<comment type="similarity">
    <text evidence="4">Belongs to the Maf family. YhdE subfamily.</text>
</comment>
<dbReference type="RefSeq" id="WP_175443761.1">
    <property type="nucleotide sequence ID" value="NZ_FNKI01000002.1"/>
</dbReference>
<feature type="site" description="Important for substrate specificity" evidence="4">
    <location>
        <position position="23"/>
    </location>
</feature>
<keyword evidence="4" id="KW-0963">Cytoplasm</keyword>
<dbReference type="NCBIfam" id="TIGR00172">
    <property type="entry name" value="maf"/>
    <property type="match status" value="1"/>
</dbReference>
<comment type="function">
    <text evidence="4">Nucleoside triphosphate pyrophosphatase that hydrolyzes dTTP and UTP. May have a dual role in cell division arrest and in preventing the incorporation of modified nucleotides into cellular nucleic acids.</text>
</comment>
<dbReference type="PIRSF" id="PIRSF006305">
    <property type="entry name" value="Maf"/>
    <property type="match status" value="1"/>
</dbReference>
<evidence type="ECO:0000313" key="5">
    <source>
        <dbReference type="EMBL" id="SDW35913.1"/>
    </source>
</evidence>
<dbReference type="PANTHER" id="PTHR43213">
    <property type="entry name" value="BIFUNCTIONAL DTTP/UTP PYROPHOSPHATASE/METHYLTRANSFERASE PROTEIN-RELATED"/>
    <property type="match status" value="1"/>
</dbReference>
<name>A0A1H2SW54_9FLAO</name>
<sequence>MTKNPLKEKLKGKQIILASGSPRRKMFLEELGLDFIIDPKSVEEVYPEHLQGQEISEYLAELKATPFKKQLEPDQIVITSDTVVWHKNASLAKAADKTEAFEMLRILSGDWHEVISSVCFTTKDFQKTVSSITKVKLKEFTDEEINFYIDTCQPFDKAGAYGIQEWIGMIGISEIQGSYTNVVGLPTHLVYETLMEL</sequence>
<dbReference type="HAMAP" id="MF_00528">
    <property type="entry name" value="Maf"/>
    <property type="match status" value="1"/>
</dbReference>
<feature type="active site" description="Proton acceptor" evidence="4">
    <location>
        <position position="81"/>
    </location>
</feature>